<sequence length="122" mass="14347">MLGAINRMDGADRDWNQINSTDKKLNIRQQQEVEVLGQKKAERQLTEEDKQKLYKEVELVNNQLSALDRSFRIKFSEEAEQFYTQIIDARTQEVIESIPSEHMIELAGKLKEMIGFFIDEKR</sequence>
<keyword evidence="2" id="KW-0969">Cilium</keyword>
<dbReference type="PANTHER" id="PTHR37166:SF1">
    <property type="entry name" value="PROTEIN FLAG"/>
    <property type="match status" value="1"/>
</dbReference>
<dbReference type="SUPFAM" id="SSF160214">
    <property type="entry name" value="FlaG-like"/>
    <property type="match status" value="1"/>
</dbReference>
<evidence type="ECO:0000313" key="3">
    <source>
        <dbReference type="Proteomes" id="UP001597362"/>
    </source>
</evidence>
<evidence type="ECO:0000256" key="1">
    <source>
        <dbReference type="SAM" id="Coils"/>
    </source>
</evidence>
<dbReference type="InterPro" id="IPR005186">
    <property type="entry name" value="FlaG"/>
</dbReference>
<comment type="caution">
    <text evidence="2">The sequence shown here is derived from an EMBL/GenBank/DDBJ whole genome shotgun (WGS) entry which is preliminary data.</text>
</comment>
<gene>
    <name evidence="2" type="ORF">ACFSJH_14785</name>
</gene>
<accession>A0ABW4YMU6</accession>
<dbReference type="InterPro" id="IPR035924">
    <property type="entry name" value="FlaG-like_sf"/>
</dbReference>
<dbReference type="Proteomes" id="UP001597362">
    <property type="component" value="Unassembled WGS sequence"/>
</dbReference>
<organism evidence="2 3">
    <name type="scientific">Paenibacillus yanchengensis</name>
    <dbReference type="NCBI Taxonomy" id="2035833"/>
    <lineage>
        <taxon>Bacteria</taxon>
        <taxon>Bacillati</taxon>
        <taxon>Bacillota</taxon>
        <taxon>Bacilli</taxon>
        <taxon>Bacillales</taxon>
        <taxon>Paenibacillaceae</taxon>
        <taxon>Paenibacillus</taxon>
    </lineage>
</organism>
<keyword evidence="1" id="KW-0175">Coiled coil</keyword>
<dbReference type="PANTHER" id="PTHR37166">
    <property type="entry name" value="PROTEIN FLAG"/>
    <property type="match status" value="1"/>
</dbReference>
<keyword evidence="2" id="KW-0966">Cell projection</keyword>
<dbReference type="EMBL" id="JBHUHO010000033">
    <property type="protein sequence ID" value="MFD2116993.1"/>
    <property type="molecule type" value="Genomic_DNA"/>
</dbReference>
<feature type="coiled-coil region" evidence="1">
    <location>
        <begin position="43"/>
        <end position="70"/>
    </location>
</feature>
<keyword evidence="3" id="KW-1185">Reference proteome</keyword>
<proteinExistence type="predicted"/>
<dbReference type="RefSeq" id="WP_377773709.1">
    <property type="nucleotide sequence ID" value="NZ_JBHUHO010000033.1"/>
</dbReference>
<evidence type="ECO:0000313" key="2">
    <source>
        <dbReference type="EMBL" id="MFD2116993.1"/>
    </source>
</evidence>
<protein>
    <submittedName>
        <fullName evidence="2">Flagellar protein FlaG</fullName>
    </submittedName>
</protein>
<reference evidence="3" key="1">
    <citation type="journal article" date="2019" name="Int. J. Syst. Evol. Microbiol.">
        <title>The Global Catalogue of Microorganisms (GCM) 10K type strain sequencing project: providing services to taxonomists for standard genome sequencing and annotation.</title>
        <authorList>
            <consortium name="The Broad Institute Genomics Platform"/>
            <consortium name="The Broad Institute Genome Sequencing Center for Infectious Disease"/>
            <person name="Wu L."/>
            <person name="Ma J."/>
        </authorList>
    </citation>
    <scope>NUCLEOTIDE SEQUENCE [LARGE SCALE GENOMIC DNA]</scope>
    <source>
        <strain evidence="3">GH52</strain>
    </source>
</reference>
<dbReference type="Pfam" id="PF03646">
    <property type="entry name" value="FlaG"/>
    <property type="match status" value="1"/>
</dbReference>
<dbReference type="Gene3D" id="3.30.160.170">
    <property type="entry name" value="FlaG-like"/>
    <property type="match status" value="1"/>
</dbReference>
<name>A0ABW4YMU6_9BACL</name>
<keyword evidence="2" id="KW-0282">Flagellum</keyword>